<evidence type="ECO:0000313" key="4">
    <source>
        <dbReference type="Proteomes" id="UP001597369"/>
    </source>
</evidence>
<protein>
    <submittedName>
        <fullName evidence="3">Porin family protein</fullName>
    </submittedName>
</protein>
<dbReference type="Proteomes" id="UP001597369">
    <property type="component" value="Unassembled WGS sequence"/>
</dbReference>
<comment type="caution">
    <text evidence="3">The sequence shown here is derived from an EMBL/GenBank/DDBJ whole genome shotgun (WGS) entry which is preliminary data.</text>
</comment>
<evidence type="ECO:0000259" key="2">
    <source>
        <dbReference type="Pfam" id="PF13568"/>
    </source>
</evidence>
<dbReference type="EMBL" id="JBHUHV010000013">
    <property type="protein sequence ID" value="MFD2065943.1"/>
    <property type="molecule type" value="Genomic_DNA"/>
</dbReference>
<sequence length="213" mass="23664">MKRNFTLLLMLLYAFTGYAQEEEVAGPRSLRQNHNLFSGLDAPNSGIGIKGGVNFANVHGSDKDLYGGNVNSYTSFHAGIFAQFSLGQIFSIQPEILYSRKGFEQADSTFRFDYLDLPLLAVFNFTDNFSIHAGPQIGIMVSSKQGDREIDLAPYNTFDYGFAAGLEGRVSRFRVGARYNMSFADLRKENDTGQSIDQDIMNSVIQVYLGIGF</sequence>
<evidence type="ECO:0000313" key="3">
    <source>
        <dbReference type="EMBL" id="MFD2065943.1"/>
    </source>
</evidence>
<evidence type="ECO:0000256" key="1">
    <source>
        <dbReference type="SAM" id="SignalP"/>
    </source>
</evidence>
<dbReference type="Gene3D" id="2.40.160.20">
    <property type="match status" value="1"/>
</dbReference>
<dbReference type="Pfam" id="PF13568">
    <property type="entry name" value="OMP_b-brl_2"/>
    <property type="match status" value="1"/>
</dbReference>
<gene>
    <name evidence="3" type="ORF">ACFSKU_03550</name>
</gene>
<accession>A0ABW4WT75</accession>
<feature type="chain" id="PRO_5045694081" evidence="1">
    <location>
        <begin position="20"/>
        <end position="213"/>
    </location>
</feature>
<dbReference type="InterPro" id="IPR025665">
    <property type="entry name" value="Beta-barrel_OMP_2"/>
</dbReference>
<feature type="domain" description="Outer membrane protein beta-barrel" evidence="2">
    <location>
        <begin position="44"/>
        <end position="186"/>
    </location>
</feature>
<feature type="signal peptide" evidence="1">
    <location>
        <begin position="1"/>
        <end position="19"/>
    </location>
</feature>
<organism evidence="3 4">
    <name type="scientific">Pontibacter silvestris</name>
    <dbReference type="NCBI Taxonomy" id="2305183"/>
    <lineage>
        <taxon>Bacteria</taxon>
        <taxon>Pseudomonadati</taxon>
        <taxon>Bacteroidota</taxon>
        <taxon>Cytophagia</taxon>
        <taxon>Cytophagales</taxon>
        <taxon>Hymenobacteraceae</taxon>
        <taxon>Pontibacter</taxon>
    </lineage>
</organism>
<name>A0ABW4WT75_9BACT</name>
<proteinExistence type="predicted"/>
<keyword evidence="4" id="KW-1185">Reference proteome</keyword>
<reference evidence="4" key="1">
    <citation type="journal article" date="2019" name="Int. J. Syst. Evol. Microbiol.">
        <title>The Global Catalogue of Microorganisms (GCM) 10K type strain sequencing project: providing services to taxonomists for standard genome sequencing and annotation.</title>
        <authorList>
            <consortium name="The Broad Institute Genomics Platform"/>
            <consortium name="The Broad Institute Genome Sequencing Center for Infectious Disease"/>
            <person name="Wu L."/>
            <person name="Ma J."/>
        </authorList>
    </citation>
    <scope>NUCLEOTIDE SEQUENCE [LARGE SCALE GENOMIC DNA]</scope>
    <source>
        <strain evidence="4">JCM 16545</strain>
    </source>
</reference>
<keyword evidence="1" id="KW-0732">Signal</keyword>
<dbReference type="RefSeq" id="WP_229962914.1">
    <property type="nucleotide sequence ID" value="NZ_JAJJWI010000038.1"/>
</dbReference>